<dbReference type="GO" id="GO:0052381">
    <property type="term" value="F:tRNA dimethylallyltransferase activity"/>
    <property type="evidence" value="ECO:0007669"/>
    <property type="project" value="UniProtKB-EC"/>
</dbReference>
<evidence type="ECO:0000256" key="2">
    <source>
        <dbReference type="ARBA" id="ARBA00005842"/>
    </source>
</evidence>
<keyword evidence="7" id="KW-0067">ATP-binding</keyword>
<comment type="catalytic activity">
    <reaction evidence="9">
        <text>adenosine(37) in tRNA + dimethylallyl diphosphate = N(6)-dimethylallyladenosine(37) in tRNA + diphosphate</text>
        <dbReference type="Rhea" id="RHEA:26482"/>
        <dbReference type="Rhea" id="RHEA-COMP:10162"/>
        <dbReference type="Rhea" id="RHEA-COMP:10375"/>
        <dbReference type="ChEBI" id="CHEBI:33019"/>
        <dbReference type="ChEBI" id="CHEBI:57623"/>
        <dbReference type="ChEBI" id="CHEBI:74411"/>
        <dbReference type="ChEBI" id="CHEBI:74415"/>
        <dbReference type="EC" id="2.5.1.75"/>
    </reaction>
</comment>
<gene>
    <name evidence="10" type="ORF">MNBD_ACTINO02-3035</name>
</gene>
<dbReference type="PANTHER" id="PTHR11088:SF60">
    <property type="entry name" value="TRNA DIMETHYLALLYLTRANSFERASE"/>
    <property type="match status" value="1"/>
</dbReference>
<proteinExistence type="inferred from homology"/>
<dbReference type="SUPFAM" id="SSF52540">
    <property type="entry name" value="P-loop containing nucleoside triphosphate hydrolases"/>
    <property type="match status" value="1"/>
</dbReference>
<dbReference type="HAMAP" id="MF_00185">
    <property type="entry name" value="IPP_trans"/>
    <property type="match status" value="1"/>
</dbReference>
<sequence>MRIGIVGPTASGKSELAERLARELAAHIVSVDSMQVYRKMDIGTAKPSPSIQQQIPHHMLDVVDPAEEMSVAEFQTIGLGVIEGREAAGNQMIIVGGSGLHFRALIDPLVFPGSDPEIRASVDATPLATLVEELLAADPGAANLVDLRNPRRVTRAVEVVRLTGLTPSVRHDTVEAQAVRDYEPVAPTVIVGVDPGGMIGRRVVARCDAMFAAGLLDEVSGLAGKVGRTAAQAVGYKELFPVVAGEITEDEGRSAVVRATLSLVRRQRTYFRRDPRVQWIQWHNDADKRWQALSQLVELTA</sequence>
<comment type="cofactor">
    <cofactor evidence="1">
        <name>Mg(2+)</name>
        <dbReference type="ChEBI" id="CHEBI:18420"/>
    </cofactor>
</comment>
<dbReference type="InterPro" id="IPR027417">
    <property type="entry name" value="P-loop_NTPase"/>
</dbReference>
<evidence type="ECO:0000256" key="1">
    <source>
        <dbReference type="ARBA" id="ARBA00001946"/>
    </source>
</evidence>
<dbReference type="Pfam" id="PF01715">
    <property type="entry name" value="IPPT"/>
    <property type="match status" value="1"/>
</dbReference>
<protein>
    <recommendedName>
        <fullName evidence="3">tRNA dimethylallyltransferase</fullName>
        <ecNumber evidence="3">2.5.1.75</ecNumber>
    </recommendedName>
</protein>
<evidence type="ECO:0000256" key="3">
    <source>
        <dbReference type="ARBA" id="ARBA00012665"/>
    </source>
</evidence>
<evidence type="ECO:0000256" key="6">
    <source>
        <dbReference type="ARBA" id="ARBA00022741"/>
    </source>
</evidence>
<name>A0A3B0SBK1_9ZZZZ</name>
<dbReference type="GO" id="GO:0006400">
    <property type="term" value="P:tRNA modification"/>
    <property type="evidence" value="ECO:0007669"/>
    <property type="project" value="TreeGrafter"/>
</dbReference>
<evidence type="ECO:0000256" key="9">
    <source>
        <dbReference type="ARBA" id="ARBA00049563"/>
    </source>
</evidence>
<keyword evidence="8" id="KW-0460">Magnesium</keyword>
<dbReference type="Gene3D" id="3.40.50.300">
    <property type="entry name" value="P-loop containing nucleotide triphosphate hydrolases"/>
    <property type="match status" value="1"/>
</dbReference>
<dbReference type="NCBIfam" id="TIGR00174">
    <property type="entry name" value="miaA"/>
    <property type="match status" value="1"/>
</dbReference>
<reference evidence="10" key="1">
    <citation type="submission" date="2018-06" db="EMBL/GenBank/DDBJ databases">
        <authorList>
            <person name="Zhirakovskaya E."/>
        </authorList>
    </citation>
    <scope>NUCLEOTIDE SEQUENCE</scope>
</reference>
<keyword evidence="6" id="KW-0547">Nucleotide-binding</keyword>
<dbReference type="PANTHER" id="PTHR11088">
    <property type="entry name" value="TRNA DIMETHYLALLYLTRANSFERASE"/>
    <property type="match status" value="1"/>
</dbReference>
<evidence type="ECO:0000256" key="8">
    <source>
        <dbReference type="ARBA" id="ARBA00022842"/>
    </source>
</evidence>
<comment type="similarity">
    <text evidence="2">Belongs to the IPP transferase family.</text>
</comment>
<dbReference type="AlphaFoldDB" id="A0A3B0SBK1"/>
<dbReference type="EMBL" id="UOEK01000026">
    <property type="protein sequence ID" value="VAV92445.1"/>
    <property type="molecule type" value="Genomic_DNA"/>
</dbReference>
<evidence type="ECO:0000256" key="7">
    <source>
        <dbReference type="ARBA" id="ARBA00022840"/>
    </source>
</evidence>
<keyword evidence="5" id="KW-0819">tRNA processing</keyword>
<dbReference type="EC" id="2.5.1.75" evidence="3"/>
<dbReference type="Gene3D" id="1.10.20.140">
    <property type="match status" value="1"/>
</dbReference>
<dbReference type="InterPro" id="IPR018022">
    <property type="entry name" value="IPT"/>
</dbReference>
<evidence type="ECO:0000256" key="5">
    <source>
        <dbReference type="ARBA" id="ARBA00022694"/>
    </source>
</evidence>
<evidence type="ECO:0000256" key="4">
    <source>
        <dbReference type="ARBA" id="ARBA00022679"/>
    </source>
</evidence>
<accession>A0A3B0SBK1</accession>
<evidence type="ECO:0000313" key="10">
    <source>
        <dbReference type="EMBL" id="VAV92445.1"/>
    </source>
</evidence>
<keyword evidence="4 10" id="KW-0808">Transferase</keyword>
<dbReference type="GO" id="GO:0005524">
    <property type="term" value="F:ATP binding"/>
    <property type="evidence" value="ECO:0007669"/>
    <property type="project" value="UniProtKB-KW"/>
</dbReference>
<dbReference type="InterPro" id="IPR039657">
    <property type="entry name" value="Dimethylallyltransferase"/>
</dbReference>
<organism evidence="10">
    <name type="scientific">hydrothermal vent metagenome</name>
    <dbReference type="NCBI Taxonomy" id="652676"/>
    <lineage>
        <taxon>unclassified sequences</taxon>
        <taxon>metagenomes</taxon>
        <taxon>ecological metagenomes</taxon>
    </lineage>
</organism>